<evidence type="ECO:0000256" key="11">
    <source>
        <dbReference type="PROSITE-ProRule" id="PRU01360"/>
    </source>
</evidence>
<dbReference type="GO" id="GO:0009279">
    <property type="term" value="C:cell outer membrane"/>
    <property type="evidence" value="ECO:0007669"/>
    <property type="project" value="UniProtKB-SubCell"/>
</dbReference>
<feature type="compositionally biased region" description="Basic and acidic residues" evidence="13">
    <location>
        <begin position="363"/>
        <end position="372"/>
    </location>
</feature>
<feature type="region of interest" description="Disordered" evidence="13">
    <location>
        <begin position="363"/>
        <end position="386"/>
    </location>
</feature>
<proteinExistence type="inferred from homology"/>
<evidence type="ECO:0000313" key="18">
    <source>
        <dbReference type="Proteomes" id="UP000199391"/>
    </source>
</evidence>
<dbReference type="GO" id="GO:0015344">
    <property type="term" value="F:siderophore uptake transmembrane transporter activity"/>
    <property type="evidence" value="ECO:0007669"/>
    <property type="project" value="TreeGrafter"/>
</dbReference>
<evidence type="ECO:0000256" key="2">
    <source>
        <dbReference type="ARBA" id="ARBA00009810"/>
    </source>
</evidence>
<dbReference type="InterPro" id="IPR039426">
    <property type="entry name" value="TonB-dep_rcpt-like"/>
</dbReference>
<dbReference type="InterPro" id="IPR012910">
    <property type="entry name" value="Plug_dom"/>
</dbReference>
<evidence type="ECO:0000256" key="14">
    <source>
        <dbReference type="SAM" id="SignalP"/>
    </source>
</evidence>
<dbReference type="Proteomes" id="UP000199391">
    <property type="component" value="Unassembled WGS sequence"/>
</dbReference>
<gene>
    <name evidence="17" type="ORF">SAMN05216552_100377</name>
</gene>
<dbReference type="Pfam" id="PF00593">
    <property type="entry name" value="TonB_dep_Rec_b-barrel"/>
    <property type="match status" value="1"/>
</dbReference>
<comment type="similarity">
    <text evidence="2 11 12">Belongs to the TonB-dependent receptor family.</text>
</comment>
<comment type="subcellular location">
    <subcellularLocation>
        <location evidence="1 11">Cell outer membrane</location>
        <topology evidence="1 11">Multi-pass membrane protein</topology>
    </subcellularLocation>
</comment>
<evidence type="ECO:0000256" key="12">
    <source>
        <dbReference type="RuleBase" id="RU003357"/>
    </source>
</evidence>
<evidence type="ECO:0000256" key="7">
    <source>
        <dbReference type="ARBA" id="ARBA00023077"/>
    </source>
</evidence>
<dbReference type="InterPro" id="IPR037066">
    <property type="entry name" value="Plug_dom_sf"/>
</dbReference>
<organism evidence="17 18">
    <name type="scientific">Pseudoduganella namucuonensis</name>
    <dbReference type="NCBI Taxonomy" id="1035707"/>
    <lineage>
        <taxon>Bacteria</taxon>
        <taxon>Pseudomonadati</taxon>
        <taxon>Pseudomonadota</taxon>
        <taxon>Betaproteobacteria</taxon>
        <taxon>Burkholderiales</taxon>
        <taxon>Oxalobacteraceae</taxon>
        <taxon>Telluria group</taxon>
        <taxon>Pseudoduganella</taxon>
    </lineage>
</organism>
<dbReference type="PANTHER" id="PTHR30069">
    <property type="entry name" value="TONB-DEPENDENT OUTER MEMBRANE RECEPTOR"/>
    <property type="match status" value="1"/>
</dbReference>
<dbReference type="STRING" id="1035707.SAMN05216552_100377"/>
<feature type="signal peptide" evidence="14">
    <location>
        <begin position="1"/>
        <end position="18"/>
    </location>
</feature>
<sequence length="706" mass="76040">MKTTLIPLACALCRAAHAADGPDMPRVEIAGPGALAMRANDTAGKIVVGRDELLRYGDGALSGALKRQPGLTVSGGELRMRGLGAGYTQILVNGDPAPPGFSIDALAPELVERIEIMRSASAEFSAQAIAGSVNVILRKGVVRDRQRDLKLGLERDQGHWNPSATLQAGGRDGGRSYTVAATLGSSGYDGAQRVTESLSDAGGEVRTLRVFRERYGARIHKAGLAPRLNWTLEGGGTVTWQSLLDLTRATNHGESHESTLLGGATRSPESRWRSSTGNDALRSDLAWTRALAGDGKLAAKAGVNASRRRVAYLFTGADHAGAPTLLRAVRSSASDDGATSGGKYSAPLWPGHNLAAGWDGSYTRRRETRSQRDSAPSAEAAPPLDQDYTADVKRLALYAQDEWDVAPRLQAYLGLRWEGLDTATTGRAMARAGNRSSVWSPVAQVLWKLPERHQLRVALSRTYKAPLTRNLVPRRYTANNGNGPTNPDVQGNPGLRPELAWGVDAGYERHIGESGMVGVSAYARRIADVTVQRLFEERGVWVGTLANEGRASARGIEFDARLPLGALHAKAPAIDLRLNAARHWSRVDHVPGPRNRLAEQTPYSVNAGLDYRAAQWSAGWNFNLQGGGQARLTPFLVSDSGPARMLDAYALWKLPRRGQLRLGIANALKQDRPSSLRHASHEGITARDTLAPSTTALRLHYEQPFQ</sequence>
<evidence type="ECO:0000256" key="13">
    <source>
        <dbReference type="SAM" id="MobiDB-lite"/>
    </source>
</evidence>
<evidence type="ECO:0000256" key="4">
    <source>
        <dbReference type="ARBA" id="ARBA00022452"/>
    </source>
</evidence>
<protein>
    <submittedName>
        <fullName evidence="17">Outer membrane receptor proteins, mostly Fe transport</fullName>
    </submittedName>
</protein>
<name>A0A1I7G644_9BURK</name>
<keyword evidence="3 11" id="KW-0813">Transport</keyword>
<dbReference type="Gene3D" id="2.40.170.20">
    <property type="entry name" value="TonB-dependent receptor, beta-barrel domain"/>
    <property type="match status" value="1"/>
</dbReference>
<evidence type="ECO:0000256" key="10">
    <source>
        <dbReference type="ARBA" id="ARBA00023237"/>
    </source>
</evidence>
<keyword evidence="4 11" id="KW-1134">Transmembrane beta strand</keyword>
<keyword evidence="7 12" id="KW-0798">TonB box</keyword>
<dbReference type="EMBL" id="FPBO01000003">
    <property type="protein sequence ID" value="SFU43945.1"/>
    <property type="molecule type" value="Genomic_DNA"/>
</dbReference>
<dbReference type="PANTHER" id="PTHR30069:SF29">
    <property type="entry name" value="HEMOGLOBIN AND HEMOGLOBIN-HAPTOGLOBIN-BINDING PROTEIN 1-RELATED"/>
    <property type="match status" value="1"/>
</dbReference>
<dbReference type="GO" id="GO:0044718">
    <property type="term" value="P:siderophore transmembrane transport"/>
    <property type="evidence" value="ECO:0007669"/>
    <property type="project" value="TreeGrafter"/>
</dbReference>
<dbReference type="AlphaFoldDB" id="A0A1I7G644"/>
<evidence type="ECO:0000259" key="15">
    <source>
        <dbReference type="Pfam" id="PF00593"/>
    </source>
</evidence>
<keyword evidence="8 11" id="KW-0472">Membrane</keyword>
<dbReference type="SUPFAM" id="SSF56935">
    <property type="entry name" value="Porins"/>
    <property type="match status" value="1"/>
</dbReference>
<keyword evidence="9 17" id="KW-0675">Receptor</keyword>
<evidence type="ECO:0000256" key="1">
    <source>
        <dbReference type="ARBA" id="ARBA00004571"/>
    </source>
</evidence>
<feature type="region of interest" description="Disordered" evidence="13">
    <location>
        <begin position="254"/>
        <end position="277"/>
    </location>
</feature>
<evidence type="ECO:0000256" key="9">
    <source>
        <dbReference type="ARBA" id="ARBA00023170"/>
    </source>
</evidence>
<reference evidence="18" key="1">
    <citation type="submission" date="2016-10" db="EMBL/GenBank/DDBJ databases">
        <authorList>
            <person name="Varghese N."/>
            <person name="Submissions S."/>
        </authorList>
    </citation>
    <scope>NUCLEOTIDE SEQUENCE [LARGE SCALE GENOMIC DNA]</scope>
    <source>
        <strain evidence="18">CGMCC 1.11014</strain>
    </source>
</reference>
<keyword evidence="10 11" id="KW-0998">Cell outer membrane</keyword>
<feature type="region of interest" description="Disordered" evidence="13">
    <location>
        <begin position="474"/>
        <end position="494"/>
    </location>
</feature>
<dbReference type="Pfam" id="PF07715">
    <property type="entry name" value="Plug"/>
    <property type="match status" value="1"/>
</dbReference>
<accession>A0A1I7G644</accession>
<dbReference type="Gene3D" id="2.170.130.10">
    <property type="entry name" value="TonB-dependent receptor, plug domain"/>
    <property type="match status" value="1"/>
</dbReference>
<keyword evidence="18" id="KW-1185">Reference proteome</keyword>
<evidence type="ECO:0000256" key="3">
    <source>
        <dbReference type="ARBA" id="ARBA00022448"/>
    </source>
</evidence>
<evidence type="ECO:0000256" key="5">
    <source>
        <dbReference type="ARBA" id="ARBA00022692"/>
    </source>
</evidence>
<keyword evidence="6 14" id="KW-0732">Signal</keyword>
<evidence type="ECO:0000256" key="6">
    <source>
        <dbReference type="ARBA" id="ARBA00022729"/>
    </source>
</evidence>
<feature type="chain" id="PRO_5011482538" evidence="14">
    <location>
        <begin position="19"/>
        <end position="706"/>
    </location>
</feature>
<evidence type="ECO:0000313" key="17">
    <source>
        <dbReference type="EMBL" id="SFU43945.1"/>
    </source>
</evidence>
<feature type="compositionally biased region" description="Polar residues" evidence="13">
    <location>
        <begin position="477"/>
        <end position="489"/>
    </location>
</feature>
<evidence type="ECO:0000259" key="16">
    <source>
        <dbReference type="Pfam" id="PF07715"/>
    </source>
</evidence>
<dbReference type="PROSITE" id="PS52016">
    <property type="entry name" value="TONB_DEPENDENT_REC_3"/>
    <property type="match status" value="1"/>
</dbReference>
<dbReference type="RefSeq" id="WP_229489049.1">
    <property type="nucleotide sequence ID" value="NZ_FPBO01000003.1"/>
</dbReference>
<evidence type="ECO:0000256" key="8">
    <source>
        <dbReference type="ARBA" id="ARBA00023136"/>
    </source>
</evidence>
<feature type="domain" description="TonB-dependent receptor plug" evidence="16">
    <location>
        <begin position="42"/>
        <end position="131"/>
    </location>
</feature>
<dbReference type="InterPro" id="IPR000531">
    <property type="entry name" value="Beta-barrel_TonB"/>
</dbReference>
<feature type="domain" description="TonB-dependent receptor-like beta-barrel" evidence="15">
    <location>
        <begin position="263"/>
        <end position="666"/>
    </location>
</feature>
<dbReference type="InterPro" id="IPR036942">
    <property type="entry name" value="Beta-barrel_TonB_sf"/>
</dbReference>
<keyword evidence="5 11" id="KW-0812">Transmembrane</keyword>